<evidence type="ECO:0000313" key="2">
    <source>
        <dbReference type="Proteomes" id="UP001153069"/>
    </source>
</evidence>
<protein>
    <submittedName>
        <fullName evidence="1">Uncharacterized protein</fullName>
    </submittedName>
</protein>
<name>A0A9N8ETC6_9STRA</name>
<reference evidence="1" key="1">
    <citation type="submission" date="2020-06" db="EMBL/GenBank/DDBJ databases">
        <authorList>
            <consortium name="Plant Systems Biology data submission"/>
        </authorList>
    </citation>
    <scope>NUCLEOTIDE SEQUENCE</scope>
    <source>
        <strain evidence="1">D6</strain>
    </source>
</reference>
<gene>
    <name evidence="1" type="ORF">SEMRO_1907_G304701.1</name>
</gene>
<proteinExistence type="predicted"/>
<accession>A0A9N8ETC6</accession>
<comment type="caution">
    <text evidence="1">The sequence shown here is derived from an EMBL/GenBank/DDBJ whole genome shotgun (WGS) entry which is preliminary data.</text>
</comment>
<dbReference type="Proteomes" id="UP001153069">
    <property type="component" value="Unassembled WGS sequence"/>
</dbReference>
<evidence type="ECO:0000313" key="1">
    <source>
        <dbReference type="EMBL" id="CAB9526896.1"/>
    </source>
</evidence>
<keyword evidence="2" id="KW-1185">Reference proteome</keyword>
<organism evidence="1 2">
    <name type="scientific">Seminavis robusta</name>
    <dbReference type="NCBI Taxonomy" id="568900"/>
    <lineage>
        <taxon>Eukaryota</taxon>
        <taxon>Sar</taxon>
        <taxon>Stramenopiles</taxon>
        <taxon>Ochrophyta</taxon>
        <taxon>Bacillariophyta</taxon>
        <taxon>Bacillariophyceae</taxon>
        <taxon>Bacillariophycidae</taxon>
        <taxon>Naviculales</taxon>
        <taxon>Naviculaceae</taxon>
        <taxon>Seminavis</taxon>
    </lineage>
</organism>
<sequence>MLTALSRASVAGRCLRSRSDDSRGLSPKEQVCIATYPCTQILSCGCHPSHGDSSAQWAPVMPSSSSIIASSGYSNLVEANPVSMEVPEEGIMPVIRSSECRSSSLSKDKNSKTQSSNSHFFIAAVIWLPFWCWNCLGVTL</sequence>
<dbReference type="EMBL" id="CAICTM010001905">
    <property type="protein sequence ID" value="CAB9526896.1"/>
    <property type="molecule type" value="Genomic_DNA"/>
</dbReference>
<dbReference type="AlphaFoldDB" id="A0A9N8ETC6"/>